<dbReference type="AlphaFoldDB" id="A0AA48KB67"/>
<dbReference type="SUPFAM" id="SSF50341">
    <property type="entry name" value="CheW-like"/>
    <property type="match status" value="1"/>
</dbReference>
<dbReference type="EMBL" id="AP027080">
    <property type="protein sequence ID" value="BDU72218.1"/>
    <property type="molecule type" value="Genomic_DNA"/>
</dbReference>
<dbReference type="InterPro" id="IPR036061">
    <property type="entry name" value="CheW-like_dom_sf"/>
</dbReference>
<dbReference type="SMART" id="SM00260">
    <property type="entry name" value="CheW"/>
    <property type="match status" value="1"/>
</dbReference>
<dbReference type="GO" id="GO:0007165">
    <property type="term" value="P:signal transduction"/>
    <property type="evidence" value="ECO:0007669"/>
    <property type="project" value="InterPro"/>
</dbReference>
<proteinExistence type="predicted"/>
<accession>A0AA48KB67</accession>
<dbReference type="Pfam" id="PF01584">
    <property type="entry name" value="CheW"/>
    <property type="match status" value="1"/>
</dbReference>
<dbReference type="Gene3D" id="2.30.30.40">
    <property type="entry name" value="SH3 Domains"/>
    <property type="match status" value="1"/>
</dbReference>
<dbReference type="GO" id="GO:0006935">
    <property type="term" value="P:chemotaxis"/>
    <property type="evidence" value="ECO:0007669"/>
    <property type="project" value="InterPro"/>
</dbReference>
<reference evidence="3" key="1">
    <citation type="journal article" date="2023" name="Int. J. Syst. Evol. Microbiol.">
        <title>Mesoterricola silvestris gen. nov., sp. nov., Mesoterricola sediminis sp. nov., Geothrix oryzae sp. nov., Geothrix edaphica sp. nov., Geothrix rubra sp. nov., and Geothrix limicola sp. nov., six novel members of Acidobacteriota isolated from soils.</title>
        <authorList>
            <person name="Itoh H."/>
            <person name="Sugisawa Y."/>
            <person name="Mise K."/>
            <person name="Xu Z."/>
            <person name="Kuniyasu M."/>
            <person name="Ushijima N."/>
            <person name="Kawano K."/>
            <person name="Kobayashi E."/>
            <person name="Shiratori Y."/>
            <person name="Masuda Y."/>
            <person name="Senoo K."/>
        </authorList>
    </citation>
    <scope>NUCLEOTIDE SEQUENCE [LARGE SCALE GENOMIC DNA]</scope>
    <source>
        <strain evidence="3">W79</strain>
    </source>
</reference>
<name>A0AA48KB67_9BACT</name>
<evidence type="ECO:0000313" key="2">
    <source>
        <dbReference type="EMBL" id="BDU72218.1"/>
    </source>
</evidence>
<sequence length="169" mass="18274">MTQPMTVNRRASAPVHGQASRQYLAFVLDGETYAMEIRSIKEVIQYGALTRVPMMPAFIRGVINLRGAVVPVLDLAVRFGRGAREPSRRTCVVVLEVDHPGGALALGFLVDQVRAVLDIAAADIEPPPAFGGSLRSDFLEGIGKVDGEFMILLDVDRVLSVEELSEISA</sequence>
<dbReference type="InterPro" id="IPR002545">
    <property type="entry name" value="CheW-lke_dom"/>
</dbReference>
<dbReference type="Gene3D" id="2.40.50.180">
    <property type="entry name" value="CheA-289, Domain 4"/>
    <property type="match status" value="1"/>
</dbReference>
<dbReference type="Proteomes" id="UP001238179">
    <property type="component" value="Chromosome"/>
</dbReference>
<evidence type="ECO:0000313" key="3">
    <source>
        <dbReference type="Proteomes" id="UP001238179"/>
    </source>
</evidence>
<feature type="domain" description="CheW-like" evidence="1">
    <location>
        <begin position="20"/>
        <end position="164"/>
    </location>
</feature>
<keyword evidence="3" id="KW-1185">Reference proteome</keyword>
<dbReference type="GO" id="GO:0005829">
    <property type="term" value="C:cytosol"/>
    <property type="evidence" value="ECO:0007669"/>
    <property type="project" value="TreeGrafter"/>
</dbReference>
<evidence type="ECO:0000259" key="1">
    <source>
        <dbReference type="PROSITE" id="PS50851"/>
    </source>
</evidence>
<organism evidence="2 3">
    <name type="scientific">Mesoterricola silvestris</name>
    <dbReference type="NCBI Taxonomy" id="2927979"/>
    <lineage>
        <taxon>Bacteria</taxon>
        <taxon>Pseudomonadati</taxon>
        <taxon>Acidobacteriota</taxon>
        <taxon>Holophagae</taxon>
        <taxon>Holophagales</taxon>
        <taxon>Holophagaceae</taxon>
        <taxon>Mesoterricola</taxon>
    </lineage>
</organism>
<dbReference type="PROSITE" id="PS50851">
    <property type="entry name" value="CHEW"/>
    <property type="match status" value="1"/>
</dbReference>
<dbReference type="RefSeq" id="WP_316415130.1">
    <property type="nucleotide sequence ID" value="NZ_AP027080.1"/>
</dbReference>
<dbReference type="PANTHER" id="PTHR22617:SF41">
    <property type="entry name" value="CHEMOTAXIS SIGNAL TRANSDUCTION SYSTEM ADAPTOR PROTEIN CHEW"/>
    <property type="match status" value="1"/>
</dbReference>
<dbReference type="KEGG" id="msil:METEAL_13920"/>
<gene>
    <name evidence="2" type="ORF">METEAL_13920</name>
</gene>
<protein>
    <submittedName>
        <fullName evidence="2">Chemotaxis protein CheW</fullName>
    </submittedName>
</protein>
<dbReference type="PANTHER" id="PTHR22617">
    <property type="entry name" value="CHEMOTAXIS SENSOR HISTIDINE KINASE-RELATED"/>
    <property type="match status" value="1"/>
</dbReference>
<dbReference type="InterPro" id="IPR039315">
    <property type="entry name" value="CheW"/>
</dbReference>